<feature type="region of interest" description="Disordered" evidence="1">
    <location>
        <begin position="43"/>
        <end position="76"/>
    </location>
</feature>
<comment type="caution">
    <text evidence="2">The sequence shown here is derived from an EMBL/GenBank/DDBJ whole genome shotgun (WGS) entry which is preliminary data.</text>
</comment>
<feature type="region of interest" description="Disordered" evidence="1">
    <location>
        <begin position="123"/>
        <end position="156"/>
    </location>
</feature>
<dbReference type="SMART" id="SM00726">
    <property type="entry name" value="UIM"/>
    <property type="match status" value="2"/>
</dbReference>
<feature type="compositionally biased region" description="Polar residues" evidence="1">
    <location>
        <begin position="636"/>
        <end position="650"/>
    </location>
</feature>
<dbReference type="Proteomes" id="UP000284842">
    <property type="component" value="Unassembled WGS sequence"/>
</dbReference>
<feature type="compositionally biased region" description="Low complexity" evidence="1">
    <location>
        <begin position="710"/>
        <end position="734"/>
    </location>
</feature>
<dbReference type="PANTHER" id="PTHR45725:SF10">
    <property type="entry name" value="FH2 DOMAIN-CONTAINING PROTEIN"/>
    <property type="match status" value="1"/>
</dbReference>
<accession>A0A409VBS2</accession>
<feature type="compositionally biased region" description="Basic and acidic residues" evidence="1">
    <location>
        <begin position="655"/>
        <end position="669"/>
    </location>
</feature>
<feature type="compositionally biased region" description="Polar residues" evidence="1">
    <location>
        <begin position="1"/>
        <end position="23"/>
    </location>
</feature>
<dbReference type="PANTHER" id="PTHR45725">
    <property type="entry name" value="FORMIN HOMOLOGY 2 FAMILY MEMBER"/>
    <property type="match status" value="1"/>
</dbReference>
<dbReference type="OrthoDB" id="3269480at2759"/>
<evidence type="ECO:0000313" key="3">
    <source>
        <dbReference type="Proteomes" id="UP000284842"/>
    </source>
</evidence>
<sequence>MGRTTHVPQQTVPVDPGTFSNGGNVFEADGRQTVHRPDLFFVNTSASPPMNSRPQTGDYFQSMSPSSPSQAPGASLSSQLYPYHQQAYRHHTQPVQPQVTSSLQNGLPPGAYRPHLGPGYISNNPYLQRPASAGQYAPPGQYAHGPPVPPKPITYPHLTSSVVQNVQTPAHMAQNQYFRPSTPPQHQFTSPQQTHPYLSSAAGPAVTSGPVSNFAQAATHNHLTSPQQTHLHQYFPNSGGSNYNPPHLTSSASSPAVPQSTYSSAPNFTSPASAPPSSYAPSYAPSSPTASTVSVPTNSAPQSQPLLPAYAPSPTPPPSIQSLPHLAPIPEPMIDRKEKLVESPIDDGGDELARALAMSQSAQQREMELLDQEEQDLARALAESLLTTSTKMKDTPFFSRNDVQASSSRKTLDDKPMPPPKDKIAEEPSPPPAIPEFTEFGTYDKWRIPGLDDPESPSAPPKSQVALGKRKSIAPLSNLSDVPPLPIYGSSKSPDRDTSRRNSTSSTSSLPYARYADQDGKDPEDGPPQTSVPWVDAPAPPLSATLEGDEPATVLAFDDEAYARKLAAEEEAEYKRWLEDNKKSIVLADPEPVTALPLYSARDSQQPWHDPSSAGPSSPPSAAGPSSIPARVDSKPNPSTSFAPASTVQYPSLGHAREPDPDTRSEISHHSGSSSTTGQHALRTSLQANNGQGPPTIMEQSQSQPPPFEASPVPSSSSATAPPAPAMTPAAQPAVVDSRFSQNPVSNVPVGVLNPNHFLDRELLHGVSIGFKAPVISIRLLPMDDPMPNIISLPYARCPPLHLQAPDWMHLLRLMARLSGTRIEPTVEAMAISKTELKLRTVIQFVKPHPQSPDWRTILWFSIDHPIPPAAPGAHRYLSHNPNLLPWSYSLSPVPMILRDAADTHISKTYTIPPSQSVPLPNLPITFPNLALYLQAAINHSRRYASDPNGIGKLGKMVQHCYPTLEQPSMEYETPERGVRKIFNNFRRKKDKKNNNGTNNEETYQLVTPFVPDEWG</sequence>
<dbReference type="AlphaFoldDB" id="A0A409VBS2"/>
<evidence type="ECO:0000313" key="2">
    <source>
        <dbReference type="EMBL" id="PPQ63419.1"/>
    </source>
</evidence>
<feature type="compositionally biased region" description="Polar residues" evidence="1">
    <location>
        <begin position="682"/>
        <end position="702"/>
    </location>
</feature>
<evidence type="ECO:0000256" key="1">
    <source>
        <dbReference type="SAM" id="MobiDB-lite"/>
    </source>
</evidence>
<feature type="region of interest" description="Disordered" evidence="1">
    <location>
        <begin position="596"/>
        <end position="734"/>
    </location>
</feature>
<feature type="compositionally biased region" description="Basic and acidic residues" evidence="1">
    <location>
        <begin position="410"/>
        <end position="426"/>
    </location>
</feature>
<feature type="compositionally biased region" description="Low complexity" evidence="1">
    <location>
        <begin position="263"/>
        <end position="310"/>
    </location>
</feature>
<proteinExistence type="predicted"/>
<dbReference type="InterPro" id="IPR003903">
    <property type="entry name" value="UIM_dom"/>
</dbReference>
<dbReference type="EMBL" id="NHTK01006123">
    <property type="protein sequence ID" value="PPQ63419.1"/>
    <property type="molecule type" value="Genomic_DNA"/>
</dbReference>
<feature type="compositionally biased region" description="Polar residues" evidence="1">
    <location>
        <begin position="223"/>
        <end position="262"/>
    </location>
</feature>
<dbReference type="STRING" id="181874.A0A409VBS2"/>
<feature type="compositionally biased region" description="Low complexity" evidence="1">
    <location>
        <begin position="611"/>
        <end position="630"/>
    </location>
</feature>
<feature type="compositionally biased region" description="Polar residues" evidence="1">
    <location>
        <begin position="176"/>
        <end position="197"/>
    </location>
</feature>
<feature type="region of interest" description="Disordered" evidence="1">
    <location>
        <begin position="223"/>
        <end position="327"/>
    </location>
</feature>
<feature type="region of interest" description="Disordered" evidence="1">
    <location>
        <begin position="176"/>
        <end position="211"/>
    </location>
</feature>
<name>A0A409VBS2_9AGAR</name>
<dbReference type="InParanoid" id="A0A409VBS2"/>
<keyword evidence="3" id="KW-1185">Reference proteome</keyword>
<dbReference type="InterPro" id="IPR051425">
    <property type="entry name" value="Formin_Homology"/>
</dbReference>
<feature type="region of interest" description="Disordered" evidence="1">
    <location>
        <begin position="388"/>
        <end position="551"/>
    </location>
</feature>
<feature type="compositionally biased region" description="Low complexity" evidence="1">
    <location>
        <begin position="61"/>
        <end position="76"/>
    </location>
</feature>
<reference evidence="2 3" key="1">
    <citation type="journal article" date="2018" name="Evol. Lett.">
        <title>Horizontal gene cluster transfer increased hallucinogenic mushroom diversity.</title>
        <authorList>
            <person name="Reynolds H.T."/>
            <person name="Vijayakumar V."/>
            <person name="Gluck-Thaler E."/>
            <person name="Korotkin H.B."/>
            <person name="Matheny P.B."/>
            <person name="Slot J.C."/>
        </authorList>
    </citation>
    <scope>NUCLEOTIDE SEQUENCE [LARGE SCALE GENOMIC DNA]</scope>
    <source>
        <strain evidence="2 3">2629</strain>
    </source>
</reference>
<protein>
    <submittedName>
        <fullName evidence="2">Uncharacterized protein</fullName>
    </submittedName>
</protein>
<feature type="compositionally biased region" description="Polar residues" evidence="1">
    <location>
        <begin position="43"/>
        <end position="59"/>
    </location>
</feature>
<organism evidence="2 3">
    <name type="scientific">Panaeolus cyanescens</name>
    <dbReference type="NCBI Taxonomy" id="181874"/>
    <lineage>
        <taxon>Eukaryota</taxon>
        <taxon>Fungi</taxon>
        <taxon>Dikarya</taxon>
        <taxon>Basidiomycota</taxon>
        <taxon>Agaricomycotina</taxon>
        <taxon>Agaricomycetes</taxon>
        <taxon>Agaricomycetidae</taxon>
        <taxon>Agaricales</taxon>
        <taxon>Agaricineae</taxon>
        <taxon>Galeropsidaceae</taxon>
        <taxon>Panaeolus</taxon>
    </lineage>
</organism>
<gene>
    <name evidence="2" type="ORF">CVT24_004929</name>
</gene>
<feature type="region of interest" description="Disordered" evidence="1">
    <location>
        <begin position="1"/>
        <end position="24"/>
    </location>
</feature>